<accession>A0A0E9P5M7</accession>
<reference evidence="1" key="1">
    <citation type="submission" date="2014-11" db="EMBL/GenBank/DDBJ databases">
        <authorList>
            <person name="Amaro Gonzalez C."/>
        </authorList>
    </citation>
    <scope>NUCLEOTIDE SEQUENCE</scope>
</reference>
<reference evidence="1" key="2">
    <citation type="journal article" date="2015" name="Fish Shellfish Immunol.">
        <title>Early steps in the European eel (Anguilla anguilla)-Vibrio vulnificus interaction in the gills: Role of the RtxA13 toxin.</title>
        <authorList>
            <person name="Callol A."/>
            <person name="Pajuelo D."/>
            <person name="Ebbesson L."/>
            <person name="Teles M."/>
            <person name="MacKenzie S."/>
            <person name="Amaro C."/>
        </authorList>
    </citation>
    <scope>NUCLEOTIDE SEQUENCE</scope>
</reference>
<proteinExistence type="predicted"/>
<protein>
    <submittedName>
        <fullName evidence="1">Uncharacterized protein</fullName>
    </submittedName>
</protein>
<dbReference type="EMBL" id="GBXM01108965">
    <property type="protein sequence ID" value="JAG99611.1"/>
    <property type="molecule type" value="Transcribed_RNA"/>
</dbReference>
<name>A0A0E9P5M7_ANGAN</name>
<evidence type="ECO:0000313" key="1">
    <source>
        <dbReference type="EMBL" id="JAG99611.1"/>
    </source>
</evidence>
<sequence length="23" mass="2387">MTANHKCIVAPGVSISQLTTLTT</sequence>
<dbReference type="AlphaFoldDB" id="A0A0E9P5M7"/>
<organism evidence="1">
    <name type="scientific">Anguilla anguilla</name>
    <name type="common">European freshwater eel</name>
    <name type="synonym">Muraena anguilla</name>
    <dbReference type="NCBI Taxonomy" id="7936"/>
    <lineage>
        <taxon>Eukaryota</taxon>
        <taxon>Metazoa</taxon>
        <taxon>Chordata</taxon>
        <taxon>Craniata</taxon>
        <taxon>Vertebrata</taxon>
        <taxon>Euteleostomi</taxon>
        <taxon>Actinopterygii</taxon>
        <taxon>Neopterygii</taxon>
        <taxon>Teleostei</taxon>
        <taxon>Anguilliformes</taxon>
        <taxon>Anguillidae</taxon>
        <taxon>Anguilla</taxon>
    </lineage>
</organism>